<sequence length="491" mass="51852">MEGWITSVGIDLGTSTTKWLLSRLKLTRTSGGFALPKYEITERVVEYASPIYPTPLLGDDRIDVPSVVSLLDREYVRAGLLPAQVQTGAVIITGETATKRNAEELAHGLARHAGQFVAAAAGADLESLLAGKGSGAQRYSLDRDEVIANVDVGGGTANTAYFRRGRMIATATFHIGGRLVRLEESGRLTYTAAPLRAWLDGQAAATVPEAGSTASLQELRMLCAAMADTLLRCVSGEPAALREAQPLLVGAPAVPLPAPGEIWISGGVGALIGETPPRSMAETARHGDIGPLLAAELAARARSFPVPVRAAEHPARATVIGAGTRTTEVSGATMYYSPGLLPLRNIPAAVCELPEEAADAGEDARLLREAVAEAVQRALSVYGQAGGDPPFALCLRSGGICSYRRLQRIVDALLPSFEADGLREKIMLLVCESDMAKSLAYMLLGRLPEPRRSRLVCLDQLSPSDGDYLDVGEPIKEDVVPVVIKSLVFGG</sequence>
<dbReference type="OrthoDB" id="1542at2"/>
<proteinExistence type="predicted"/>
<dbReference type="SUPFAM" id="SSF53067">
    <property type="entry name" value="Actin-like ATPase domain"/>
    <property type="match status" value="1"/>
</dbReference>
<dbReference type="PIRSF" id="PIRSF012293">
    <property type="entry name" value="EutA"/>
    <property type="match status" value="1"/>
</dbReference>
<dbReference type="InterPro" id="IPR043129">
    <property type="entry name" value="ATPase_NBD"/>
</dbReference>
<keyword evidence="2" id="KW-1185">Reference proteome</keyword>
<protein>
    <recommendedName>
        <fullName evidence="3">Ethanolamine utilization protein</fullName>
    </recommendedName>
</protein>
<dbReference type="KEGG" id="pste:PSTEL_10295"/>
<dbReference type="InterPro" id="IPR050696">
    <property type="entry name" value="FtsA/MreB"/>
</dbReference>
<dbReference type="PANTHER" id="PTHR32432:SF13">
    <property type="entry name" value="ETHANOLAMINE AMMONIA-LYASE REACTIVASE EUTA"/>
    <property type="match status" value="1"/>
</dbReference>
<dbReference type="Pfam" id="PF06277">
    <property type="entry name" value="EutA"/>
    <property type="match status" value="1"/>
</dbReference>
<evidence type="ECO:0008006" key="3">
    <source>
        <dbReference type="Google" id="ProtNLM"/>
    </source>
</evidence>
<dbReference type="InterPro" id="IPR009377">
    <property type="entry name" value="EutA"/>
</dbReference>
<evidence type="ECO:0000313" key="2">
    <source>
        <dbReference type="Proteomes" id="UP000029507"/>
    </source>
</evidence>
<gene>
    <name evidence="1" type="ORF">PSTEL_10295</name>
</gene>
<dbReference type="HOGENOM" id="CLU_046255_0_0_9"/>
<dbReference type="RefSeq" id="WP_038694933.1">
    <property type="nucleotide sequence ID" value="NZ_CP009286.1"/>
</dbReference>
<dbReference type="Proteomes" id="UP000029507">
    <property type="component" value="Chromosome"/>
</dbReference>
<accession>A0A089LW37</accession>
<dbReference type="PANTHER" id="PTHR32432">
    <property type="entry name" value="CELL DIVISION PROTEIN FTSA-RELATED"/>
    <property type="match status" value="1"/>
</dbReference>
<dbReference type="EMBL" id="CP009286">
    <property type="protein sequence ID" value="AIQ63413.1"/>
    <property type="molecule type" value="Genomic_DNA"/>
</dbReference>
<organism evidence="1 2">
    <name type="scientific">Paenibacillus stellifer</name>
    <dbReference type="NCBI Taxonomy" id="169760"/>
    <lineage>
        <taxon>Bacteria</taxon>
        <taxon>Bacillati</taxon>
        <taxon>Bacillota</taxon>
        <taxon>Bacilli</taxon>
        <taxon>Bacillales</taxon>
        <taxon>Paenibacillaceae</taxon>
        <taxon>Paenibacillus</taxon>
    </lineage>
</organism>
<dbReference type="STRING" id="169760.PSTEL_10295"/>
<dbReference type="AlphaFoldDB" id="A0A089LW37"/>
<evidence type="ECO:0000313" key="1">
    <source>
        <dbReference type="EMBL" id="AIQ63413.1"/>
    </source>
</evidence>
<name>A0A089LW37_9BACL</name>
<reference evidence="1 2" key="1">
    <citation type="submission" date="2014-08" db="EMBL/GenBank/DDBJ databases">
        <title>Comparative genomics of the Paenibacillus odorifer group.</title>
        <authorList>
            <person name="den Bakker H.C."/>
            <person name="Tsai Y.-C."/>
            <person name="Martin N."/>
            <person name="Korlach J."/>
            <person name="Wiedmann M."/>
        </authorList>
    </citation>
    <scope>NUCLEOTIDE SEQUENCE [LARGE SCALE GENOMIC DNA]</scope>
    <source>
        <strain evidence="1 2">DSM 14472</strain>
    </source>
</reference>